<dbReference type="InterPro" id="IPR048520">
    <property type="entry name" value="LarA_C"/>
</dbReference>
<feature type="domain" description="Lactate racemase C-terminal" evidence="2">
    <location>
        <begin position="272"/>
        <end position="423"/>
    </location>
</feature>
<dbReference type="PANTHER" id="PTHR33171:SF17">
    <property type="entry name" value="LARA-LIKE N-TERMINAL DOMAIN-CONTAINING PROTEIN"/>
    <property type="match status" value="1"/>
</dbReference>
<protein>
    <submittedName>
        <fullName evidence="3">Nickel-dependent lactate racemase</fullName>
    </submittedName>
</protein>
<evidence type="ECO:0000313" key="3">
    <source>
        <dbReference type="EMBL" id="HJC66254.1"/>
    </source>
</evidence>
<accession>A0A9D2PSD4</accession>
<reference evidence="3" key="1">
    <citation type="journal article" date="2021" name="PeerJ">
        <title>Extensive microbial diversity within the chicken gut microbiome revealed by metagenomics and culture.</title>
        <authorList>
            <person name="Gilroy R."/>
            <person name="Ravi A."/>
            <person name="Getino M."/>
            <person name="Pursley I."/>
            <person name="Horton D.L."/>
            <person name="Alikhan N.F."/>
            <person name="Baker D."/>
            <person name="Gharbi K."/>
            <person name="Hall N."/>
            <person name="Watson M."/>
            <person name="Adriaenssens E.M."/>
            <person name="Foster-Nyarko E."/>
            <person name="Jarju S."/>
            <person name="Secka A."/>
            <person name="Antonio M."/>
            <person name="Oren A."/>
            <person name="Chaudhuri R.R."/>
            <person name="La Ragione R."/>
            <person name="Hildebrand F."/>
            <person name="Pallen M.J."/>
        </authorList>
    </citation>
    <scope>NUCLEOTIDE SEQUENCE</scope>
    <source>
        <strain evidence="3">CHK198-12963</strain>
    </source>
</reference>
<dbReference type="InterPro" id="IPR048068">
    <property type="entry name" value="LarA-like"/>
</dbReference>
<dbReference type="AlphaFoldDB" id="A0A9D2PSD4"/>
<dbReference type="InterPro" id="IPR043166">
    <property type="entry name" value="LarA-like_C"/>
</dbReference>
<feature type="domain" description="LarA-like N-terminal" evidence="1">
    <location>
        <begin position="8"/>
        <end position="213"/>
    </location>
</feature>
<dbReference type="EMBL" id="DWWB01000030">
    <property type="protein sequence ID" value="HJC66254.1"/>
    <property type="molecule type" value="Genomic_DNA"/>
</dbReference>
<dbReference type="InterPro" id="IPR047926">
    <property type="entry name" value="Ni_dep_LarA"/>
</dbReference>
<dbReference type="NCBIfam" id="NF033504">
    <property type="entry name" value="Ni_dep_LarA"/>
    <property type="match status" value="1"/>
</dbReference>
<proteinExistence type="predicted"/>
<dbReference type="Gene3D" id="3.90.226.30">
    <property type="match status" value="1"/>
</dbReference>
<dbReference type="Gene3D" id="3.40.50.11440">
    <property type="match status" value="1"/>
</dbReference>
<name>A0A9D2PSD4_9FIRM</name>
<dbReference type="PANTHER" id="PTHR33171">
    <property type="entry name" value="LAR_N DOMAIN-CONTAINING PROTEIN"/>
    <property type="match status" value="1"/>
</dbReference>
<gene>
    <name evidence="3" type="primary">larA</name>
    <name evidence="3" type="ORF">H9931_05965</name>
</gene>
<comment type="caution">
    <text evidence="3">The sequence shown here is derived from an EMBL/GenBank/DDBJ whole genome shotgun (WGS) entry which is preliminary data.</text>
</comment>
<evidence type="ECO:0000259" key="2">
    <source>
        <dbReference type="Pfam" id="PF21113"/>
    </source>
</evidence>
<dbReference type="GO" id="GO:0050043">
    <property type="term" value="F:lactate racemase activity"/>
    <property type="evidence" value="ECO:0007669"/>
    <property type="project" value="InterPro"/>
</dbReference>
<reference evidence="3" key="2">
    <citation type="submission" date="2021-04" db="EMBL/GenBank/DDBJ databases">
        <authorList>
            <person name="Gilroy R."/>
        </authorList>
    </citation>
    <scope>NUCLEOTIDE SEQUENCE</scope>
    <source>
        <strain evidence="3">CHK198-12963</strain>
    </source>
</reference>
<dbReference type="InterPro" id="IPR018657">
    <property type="entry name" value="LarA-like_N"/>
</dbReference>
<sequence>MKEFMLPYGKETLKAEIEESHLAGVLLSELHSYKAPKSGPELVQEALEHPIGTPRLCDMAVGKKKIVVISSDHTRPVPSHIIMPLLLAEIRKGNPEAEITILISTGLHRLTTKDELEAKFGPEIINKEHIVVHDCDDKDNMVYLGKLPSGGDLIINRLAAEADLLVAEGFIEPHFFAGFSGGRKSVLPGVASRATVMYNHNSSFIADPHSRTGVIEGNPIHNDMLYAARAARLDFIVNVVIDAKHDPVFAVAGDCDLAHRAGREFLASKCQVDAVPADIVISTNGGYPLDQNIYQSVKGMTAAEATVKEGGVIIMLSKAADGHGGKSFHETFRDEKDLNRMMQAFLDRKPEETIIDQWQSQIFARVMLKATVIFISSCDDELVEDMHMIPAHSVEEALKKAKEIVKKEDYMVTVIPDGVSVIVKE</sequence>
<dbReference type="Pfam" id="PF21113">
    <property type="entry name" value="LarA_C"/>
    <property type="match status" value="1"/>
</dbReference>
<dbReference type="Proteomes" id="UP000823863">
    <property type="component" value="Unassembled WGS sequence"/>
</dbReference>
<dbReference type="Pfam" id="PF09861">
    <property type="entry name" value="Lar_N"/>
    <property type="match status" value="1"/>
</dbReference>
<evidence type="ECO:0000313" key="4">
    <source>
        <dbReference type="Proteomes" id="UP000823863"/>
    </source>
</evidence>
<evidence type="ECO:0000259" key="1">
    <source>
        <dbReference type="Pfam" id="PF09861"/>
    </source>
</evidence>
<organism evidence="3 4">
    <name type="scientific">Candidatus Enterocloster excrementigallinarum</name>
    <dbReference type="NCBI Taxonomy" id="2838558"/>
    <lineage>
        <taxon>Bacteria</taxon>
        <taxon>Bacillati</taxon>
        <taxon>Bacillota</taxon>
        <taxon>Clostridia</taxon>
        <taxon>Lachnospirales</taxon>
        <taxon>Lachnospiraceae</taxon>
        <taxon>Enterocloster</taxon>
    </lineage>
</organism>